<keyword evidence="3" id="KW-0863">Zinc-finger</keyword>
<name>A0A815E8M0_9BILA</name>
<evidence type="ECO:0000256" key="2">
    <source>
        <dbReference type="ARBA" id="ARBA00022723"/>
    </source>
</evidence>
<dbReference type="PRINTS" id="PR00047">
    <property type="entry name" value="STROIDFINGER"/>
</dbReference>
<evidence type="ECO:0000256" key="7">
    <source>
        <dbReference type="ARBA" id="ARBA00023163"/>
    </source>
</evidence>
<keyword evidence="4" id="KW-0862">Zinc</keyword>
<dbReference type="GO" id="GO:0005634">
    <property type="term" value="C:nucleus"/>
    <property type="evidence" value="ECO:0007669"/>
    <property type="project" value="UniProtKB-SubCell"/>
</dbReference>
<dbReference type="AlphaFoldDB" id="A0A815E8M0"/>
<dbReference type="PANTHER" id="PTHR45805">
    <property type="entry name" value="NUCLEAR HORMONE RECEPTOR HR3-RELATED"/>
    <property type="match status" value="1"/>
</dbReference>
<comment type="subcellular location">
    <subcellularLocation>
        <location evidence="1">Nucleus</location>
    </subcellularLocation>
</comment>
<dbReference type="EMBL" id="CAJNOQ010012795">
    <property type="protein sequence ID" value="CAF1308142.1"/>
    <property type="molecule type" value="Genomic_DNA"/>
</dbReference>
<evidence type="ECO:0000313" key="12">
    <source>
        <dbReference type="EMBL" id="CAF4143255.1"/>
    </source>
</evidence>
<evidence type="ECO:0000256" key="6">
    <source>
        <dbReference type="ARBA" id="ARBA00023125"/>
    </source>
</evidence>
<proteinExistence type="predicted"/>
<protein>
    <recommendedName>
        <fullName evidence="10">Nuclear receptor domain-containing protein</fullName>
    </recommendedName>
</protein>
<dbReference type="Proteomes" id="UP000663829">
    <property type="component" value="Unassembled WGS sequence"/>
</dbReference>
<evidence type="ECO:0000256" key="9">
    <source>
        <dbReference type="ARBA" id="ARBA00023242"/>
    </source>
</evidence>
<keyword evidence="6" id="KW-0238">DNA-binding</keyword>
<keyword evidence="9" id="KW-0539">Nucleus</keyword>
<dbReference type="SUPFAM" id="SSF57716">
    <property type="entry name" value="Glucocorticoid receptor-like (DNA-binding domain)"/>
    <property type="match status" value="1"/>
</dbReference>
<evidence type="ECO:0000313" key="11">
    <source>
        <dbReference type="EMBL" id="CAF1308142.1"/>
    </source>
</evidence>
<reference evidence="11" key="1">
    <citation type="submission" date="2021-02" db="EMBL/GenBank/DDBJ databases">
        <authorList>
            <person name="Nowell W R."/>
        </authorList>
    </citation>
    <scope>NUCLEOTIDE SEQUENCE</scope>
</reference>
<evidence type="ECO:0000256" key="8">
    <source>
        <dbReference type="ARBA" id="ARBA00023170"/>
    </source>
</evidence>
<dbReference type="PROSITE" id="PS51030">
    <property type="entry name" value="NUCLEAR_REC_DBD_2"/>
    <property type="match status" value="1"/>
</dbReference>
<dbReference type="SMART" id="SM00399">
    <property type="entry name" value="ZnF_C4"/>
    <property type="match status" value="1"/>
</dbReference>
<comment type="caution">
    <text evidence="11">The sequence shown here is derived from an EMBL/GenBank/DDBJ whole genome shotgun (WGS) entry which is preliminary data.</text>
</comment>
<dbReference type="GO" id="GO:0004879">
    <property type="term" value="F:nuclear receptor activity"/>
    <property type="evidence" value="ECO:0007669"/>
    <property type="project" value="TreeGrafter"/>
</dbReference>
<dbReference type="InterPro" id="IPR013088">
    <property type="entry name" value="Znf_NHR/GATA"/>
</dbReference>
<dbReference type="EMBL" id="CAJOBC010040976">
    <property type="protein sequence ID" value="CAF4143255.1"/>
    <property type="molecule type" value="Genomic_DNA"/>
</dbReference>
<keyword evidence="8" id="KW-0675">Receptor</keyword>
<evidence type="ECO:0000256" key="4">
    <source>
        <dbReference type="ARBA" id="ARBA00022833"/>
    </source>
</evidence>
<dbReference type="InterPro" id="IPR001628">
    <property type="entry name" value="Znf_hrmn_rcpt"/>
</dbReference>
<gene>
    <name evidence="11" type="ORF">GPM918_LOCUS28863</name>
    <name evidence="12" type="ORF">SRO942_LOCUS29400</name>
</gene>
<evidence type="ECO:0000256" key="1">
    <source>
        <dbReference type="ARBA" id="ARBA00004123"/>
    </source>
</evidence>
<keyword evidence="7" id="KW-0804">Transcription</keyword>
<accession>A0A815E8M0</accession>
<dbReference type="PANTHER" id="PTHR45805:SF2">
    <property type="entry name" value="NUCLEAR HORMONE RECEPTOR HR3-RELATED"/>
    <property type="match status" value="1"/>
</dbReference>
<sequence>ESPNPKIEDIFKQILCARCNAPSSGIHFGATTCEGCKRFFRRTIKERTPQRYKCLESNNCEINTSTRNMSRACRFQKCVNGGMSIEGCRIGRQSICLNKKC</sequence>
<feature type="domain" description="Nuclear receptor" evidence="10">
    <location>
        <begin position="13"/>
        <end position="90"/>
    </location>
</feature>
<evidence type="ECO:0000256" key="3">
    <source>
        <dbReference type="ARBA" id="ARBA00022771"/>
    </source>
</evidence>
<evidence type="ECO:0000256" key="5">
    <source>
        <dbReference type="ARBA" id="ARBA00023015"/>
    </source>
</evidence>
<dbReference type="OrthoDB" id="5771769at2759"/>
<evidence type="ECO:0000313" key="13">
    <source>
        <dbReference type="Proteomes" id="UP000663829"/>
    </source>
</evidence>
<feature type="non-terminal residue" evidence="11">
    <location>
        <position position="101"/>
    </location>
</feature>
<organism evidence="11 13">
    <name type="scientific">Didymodactylos carnosus</name>
    <dbReference type="NCBI Taxonomy" id="1234261"/>
    <lineage>
        <taxon>Eukaryota</taxon>
        <taxon>Metazoa</taxon>
        <taxon>Spiralia</taxon>
        <taxon>Gnathifera</taxon>
        <taxon>Rotifera</taxon>
        <taxon>Eurotatoria</taxon>
        <taxon>Bdelloidea</taxon>
        <taxon>Philodinida</taxon>
        <taxon>Philodinidae</taxon>
        <taxon>Didymodactylos</taxon>
    </lineage>
</organism>
<keyword evidence="5" id="KW-0805">Transcription regulation</keyword>
<dbReference type="GO" id="GO:0000978">
    <property type="term" value="F:RNA polymerase II cis-regulatory region sequence-specific DNA binding"/>
    <property type="evidence" value="ECO:0007669"/>
    <property type="project" value="TreeGrafter"/>
</dbReference>
<dbReference type="Gene3D" id="3.30.50.10">
    <property type="entry name" value="Erythroid Transcription Factor GATA-1, subunit A"/>
    <property type="match status" value="1"/>
</dbReference>
<keyword evidence="13" id="KW-1185">Reference proteome</keyword>
<dbReference type="PROSITE" id="PS00031">
    <property type="entry name" value="NUCLEAR_REC_DBD_1"/>
    <property type="match status" value="1"/>
</dbReference>
<evidence type="ECO:0000259" key="10">
    <source>
        <dbReference type="PROSITE" id="PS51030"/>
    </source>
</evidence>
<dbReference type="GO" id="GO:0008270">
    <property type="term" value="F:zinc ion binding"/>
    <property type="evidence" value="ECO:0007669"/>
    <property type="project" value="UniProtKB-KW"/>
</dbReference>
<keyword evidence="2" id="KW-0479">Metal-binding</keyword>
<dbReference type="Pfam" id="PF00105">
    <property type="entry name" value="zf-C4"/>
    <property type="match status" value="1"/>
</dbReference>
<dbReference type="Proteomes" id="UP000681722">
    <property type="component" value="Unassembled WGS sequence"/>
</dbReference>